<reference evidence="8 9" key="1">
    <citation type="submission" date="2020-11" db="EMBL/GenBank/DDBJ databases">
        <title>The genome sequence of Erythrobacter sp. 6D36.</title>
        <authorList>
            <person name="Liu Y."/>
        </authorList>
    </citation>
    <scope>NUCLEOTIDE SEQUENCE [LARGE SCALE GENOMIC DNA]</scope>
    <source>
        <strain evidence="8 9">6D36</strain>
    </source>
</reference>
<dbReference type="Pfam" id="PF01053">
    <property type="entry name" value="Cys_Met_Meta_PP"/>
    <property type="match status" value="1"/>
</dbReference>
<dbReference type="InterPro" id="IPR015422">
    <property type="entry name" value="PyrdxlP-dep_Trfase_small"/>
</dbReference>
<dbReference type="AlphaFoldDB" id="A0A7S8F5D4"/>
<sequence>MGRRPRNAEGKGGRALIMAGKDDKLSPATRLVTGGRSGDFADHVVNPPVWRASTHLYADCAALREGVKTNEDGRFFYGRRGAPTQWALCEALTELEPGAYGTVLYPSGVAAIVGSLMAVLKAGDVLLVTDNAYDPTRSAAMGILKRFGVEHRFFDPLDHAAYEAAFCERTKAIMLEVPGSLTFEVCDIPALARIARDKGATSILDNTWATALGFAGLSHGCDIVVTALTKHVGGHSDLMMGAASAGERWYRRMRQTSQQLGHVVSPDDAALALRGLRTMGIRLERESATALALAQWLEAREDVAHVLCPMLPGAPGHETWRRDFTGGCGLFSFVLKGRDDAARCRLVDALQLFGIGYSWGGFESLALPFHVEPIRSRMAWPKPGWGVEDRYAIRLSIGLEDPQDLIADLERGFAAMNEG</sequence>
<dbReference type="Proteomes" id="UP000594459">
    <property type="component" value="Chromosome"/>
</dbReference>
<evidence type="ECO:0000256" key="4">
    <source>
        <dbReference type="ARBA" id="ARBA00023239"/>
    </source>
</evidence>
<dbReference type="KEGG" id="qso:IRL76_02205"/>
<protein>
    <submittedName>
        <fullName evidence="8">Cystathionine beta-lyase</fullName>
        <ecNumber evidence="8">4.4.1.8</ecNumber>
    </submittedName>
</protein>
<dbReference type="InterPro" id="IPR006233">
    <property type="entry name" value="Cys_b_lyase_bac"/>
</dbReference>
<dbReference type="InterPro" id="IPR015421">
    <property type="entry name" value="PyrdxlP-dep_Trfase_major"/>
</dbReference>
<keyword evidence="3 6" id="KW-0663">Pyridoxal phosphate</keyword>
<keyword evidence="9" id="KW-1185">Reference proteome</keyword>
<dbReference type="Gene3D" id="3.40.640.10">
    <property type="entry name" value="Type I PLP-dependent aspartate aminotransferase-like (Major domain)"/>
    <property type="match status" value="1"/>
</dbReference>
<accession>A0A7S8F5D4</accession>
<name>A0A7S8F5D4_9SPHN</name>
<evidence type="ECO:0000256" key="1">
    <source>
        <dbReference type="ARBA" id="ARBA00001933"/>
    </source>
</evidence>
<dbReference type="GO" id="GO:0019450">
    <property type="term" value="P:L-cysteine catabolic process to pyruvate"/>
    <property type="evidence" value="ECO:0007669"/>
    <property type="project" value="TreeGrafter"/>
</dbReference>
<dbReference type="InterPro" id="IPR000277">
    <property type="entry name" value="Cys/Met-Metab_PyrdxlP-dep_enz"/>
</dbReference>
<proteinExistence type="inferred from homology"/>
<evidence type="ECO:0000256" key="5">
    <source>
        <dbReference type="ARBA" id="ARBA00047517"/>
    </source>
</evidence>
<dbReference type="SUPFAM" id="SSF53383">
    <property type="entry name" value="PLP-dependent transferases"/>
    <property type="match status" value="1"/>
</dbReference>
<dbReference type="EMBL" id="CP064654">
    <property type="protein sequence ID" value="QPC99413.1"/>
    <property type="molecule type" value="Genomic_DNA"/>
</dbReference>
<evidence type="ECO:0000256" key="7">
    <source>
        <dbReference type="RuleBase" id="RU362118"/>
    </source>
</evidence>
<evidence type="ECO:0000256" key="6">
    <source>
        <dbReference type="PIRSR" id="PIRSR001434-2"/>
    </source>
</evidence>
<comment type="cofactor">
    <cofactor evidence="1 7">
        <name>pyridoxal 5'-phosphate</name>
        <dbReference type="ChEBI" id="CHEBI:597326"/>
    </cofactor>
</comment>
<evidence type="ECO:0000313" key="8">
    <source>
        <dbReference type="EMBL" id="QPC99413.1"/>
    </source>
</evidence>
<keyword evidence="4 8" id="KW-0456">Lyase</keyword>
<comment type="similarity">
    <text evidence="2 7">Belongs to the trans-sulfuration enzymes family.</text>
</comment>
<dbReference type="NCBIfam" id="TIGR01324">
    <property type="entry name" value="cysta_beta_ly_B"/>
    <property type="match status" value="1"/>
</dbReference>
<feature type="modified residue" description="N6-(pyridoxal phosphate)lysine" evidence="6">
    <location>
        <position position="230"/>
    </location>
</feature>
<dbReference type="FunFam" id="3.40.640.10:FF:000046">
    <property type="entry name" value="Cystathionine gamma-lyase"/>
    <property type="match status" value="1"/>
</dbReference>
<evidence type="ECO:0000256" key="2">
    <source>
        <dbReference type="ARBA" id="ARBA00009077"/>
    </source>
</evidence>
<evidence type="ECO:0000256" key="3">
    <source>
        <dbReference type="ARBA" id="ARBA00022898"/>
    </source>
</evidence>
<dbReference type="GO" id="GO:0047804">
    <property type="term" value="F:cysteine-S-conjugate beta-lyase activity"/>
    <property type="evidence" value="ECO:0007669"/>
    <property type="project" value="InterPro"/>
</dbReference>
<dbReference type="PIRSF" id="PIRSF001434">
    <property type="entry name" value="CGS"/>
    <property type="match status" value="1"/>
</dbReference>
<dbReference type="PANTHER" id="PTHR43500:SF1">
    <property type="entry name" value="CYSTATHIONINE BETA-LYASE-RELATED"/>
    <property type="match status" value="1"/>
</dbReference>
<dbReference type="InterPro" id="IPR015424">
    <property type="entry name" value="PyrdxlP-dep_Trfase"/>
</dbReference>
<evidence type="ECO:0000313" key="9">
    <source>
        <dbReference type="Proteomes" id="UP000594459"/>
    </source>
</evidence>
<dbReference type="Gene3D" id="3.90.1150.10">
    <property type="entry name" value="Aspartate Aminotransferase, domain 1"/>
    <property type="match status" value="1"/>
</dbReference>
<dbReference type="PANTHER" id="PTHR43500">
    <property type="entry name" value="CYSTATHIONINE BETA-LYASE-RELATED"/>
    <property type="match status" value="1"/>
</dbReference>
<dbReference type="EC" id="4.4.1.8" evidence="8"/>
<comment type="catalytic activity">
    <reaction evidence="5">
        <text>L,L-cystathionine + H2O = L-homocysteine + pyruvate + NH4(+)</text>
        <dbReference type="Rhea" id="RHEA:13965"/>
        <dbReference type="ChEBI" id="CHEBI:15361"/>
        <dbReference type="ChEBI" id="CHEBI:15377"/>
        <dbReference type="ChEBI" id="CHEBI:28938"/>
        <dbReference type="ChEBI" id="CHEBI:58161"/>
        <dbReference type="ChEBI" id="CHEBI:58199"/>
    </reaction>
</comment>
<gene>
    <name evidence="8" type="primary">metC</name>
    <name evidence="8" type="ORF">IRL76_02205</name>
</gene>
<organism evidence="8 9">
    <name type="scientific">Qipengyuania soli</name>
    <dbReference type="NCBI Taxonomy" id="2782568"/>
    <lineage>
        <taxon>Bacteria</taxon>
        <taxon>Pseudomonadati</taxon>
        <taxon>Pseudomonadota</taxon>
        <taxon>Alphaproteobacteria</taxon>
        <taxon>Sphingomonadales</taxon>
        <taxon>Erythrobacteraceae</taxon>
        <taxon>Qipengyuania</taxon>
    </lineage>
</organism>
<dbReference type="GO" id="GO:0019346">
    <property type="term" value="P:transsulfuration"/>
    <property type="evidence" value="ECO:0007669"/>
    <property type="project" value="InterPro"/>
</dbReference>
<dbReference type="GO" id="GO:0030170">
    <property type="term" value="F:pyridoxal phosphate binding"/>
    <property type="evidence" value="ECO:0007669"/>
    <property type="project" value="InterPro"/>
</dbReference>